<dbReference type="InterPro" id="IPR050283">
    <property type="entry name" value="E-box_TF_Regulators"/>
</dbReference>
<dbReference type="KEGG" id="hro:HELRODRAFT_153518"/>
<dbReference type="OrthoDB" id="10048995at2759"/>
<dbReference type="GO" id="GO:0006357">
    <property type="term" value="P:regulation of transcription by RNA polymerase II"/>
    <property type="evidence" value="ECO:0000318"/>
    <property type="project" value="GO_Central"/>
</dbReference>
<dbReference type="EMBL" id="AMQM01002865">
    <property type="status" value="NOT_ANNOTATED_CDS"/>
    <property type="molecule type" value="Genomic_DNA"/>
</dbReference>
<dbReference type="PANTHER" id="PTHR23349">
    <property type="entry name" value="BASIC HELIX-LOOP-HELIX TRANSCRIPTION FACTOR, TWIST"/>
    <property type="match status" value="1"/>
</dbReference>
<accession>T1EL85</accession>
<dbReference type="GO" id="GO:0000981">
    <property type="term" value="F:DNA-binding transcription factor activity, RNA polymerase II-specific"/>
    <property type="evidence" value="ECO:0000318"/>
    <property type="project" value="GO_Central"/>
</dbReference>
<reference evidence="2 4" key="2">
    <citation type="journal article" date="2013" name="Nature">
        <title>Insights into bilaterian evolution from three spiralian genomes.</title>
        <authorList>
            <person name="Simakov O."/>
            <person name="Marletaz F."/>
            <person name="Cho S.J."/>
            <person name="Edsinger-Gonzales E."/>
            <person name="Havlak P."/>
            <person name="Hellsten U."/>
            <person name="Kuo D.H."/>
            <person name="Larsson T."/>
            <person name="Lv J."/>
            <person name="Arendt D."/>
            <person name="Savage R."/>
            <person name="Osoegawa K."/>
            <person name="de Jong P."/>
            <person name="Grimwood J."/>
            <person name="Chapman J.A."/>
            <person name="Shapiro H."/>
            <person name="Aerts A."/>
            <person name="Otillar R.P."/>
            <person name="Terry A.Y."/>
            <person name="Boore J.L."/>
            <person name="Grigoriev I.V."/>
            <person name="Lindberg D.R."/>
            <person name="Seaver E.C."/>
            <person name="Weisblat D.A."/>
            <person name="Putnam N.H."/>
            <person name="Rokhsar D.S."/>
        </authorList>
    </citation>
    <scope>NUCLEOTIDE SEQUENCE</scope>
</reference>
<dbReference type="InParanoid" id="T1EL85"/>
<dbReference type="GO" id="GO:0032502">
    <property type="term" value="P:developmental process"/>
    <property type="evidence" value="ECO:0000318"/>
    <property type="project" value="GO_Central"/>
</dbReference>
<dbReference type="GO" id="GO:0000977">
    <property type="term" value="F:RNA polymerase II transcription regulatory region sequence-specific DNA binding"/>
    <property type="evidence" value="ECO:0000318"/>
    <property type="project" value="GO_Central"/>
</dbReference>
<dbReference type="AlphaFoldDB" id="T1EL85"/>
<dbReference type="STRING" id="6412.T1EL85"/>
<reference evidence="3" key="3">
    <citation type="submission" date="2015-06" db="UniProtKB">
        <authorList>
            <consortium name="EnsemblMetazoa"/>
        </authorList>
    </citation>
    <scope>IDENTIFICATION</scope>
</reference>
<proteinExistence type="predicted"/>
<sequence length="57" mass="6811">QRRAANIRERKRMSHLNEAFDGLRKKVPTFAYEKKLSRIETLKLAVTYIKFMSDLIK</sequence>
<organism evidence="3 4">
    <name type="scientific">Helobdella robusta</name>
    <name type="common">Californian leech</name>
    <dbReference type="NCBI Taxonomy" id="6412"/>
    <lineage>
        <taxon>Eukaryota</taxon>
        <taxon>Metazoa</taxon>
        <taxon>Spiralia</taxon>
        <taxon>Lophotrochozoa</taxon>
        <taxon>Annelida</taxon>
        <taxon>Clitellata</taxon>
        <taxon>Hirudinea</taxon>
        <taxon>Rhynchobdellida</taxon>
        <taxon>Glossiphoniidae</taxon>
        <taxon>Helobdella</taxon>
    </lineage>
</organism>
<evidence type="ECO:0000259" key="1">
    <source>
        <dbReference type="PROSITE" id="PS50888"/>
    </source>
</evidence>
<dbReference type="InterPro" id="IPR011598">
    <property type="entry name" value="bHLH_dom"/>
</dbReference>
<dbReference type="OMA" id="RWAPKER"/>
<dbReference type="Proteomes" id="UP000015101">
    <property type="component" value="Unassembled WGS sequence"/>
</dbReference>
<dbReference type="Gene3D" id="4.10.280.10">
    <property type="entry name" value="Helix-loop-helix DNA-binding domain"/>
    <property type="match status" value="1"/>
</dbReference>
<evidence type="ECO:0000313" key="2">
    <source>
        <dbReference type="EMBL" id="ESO10066.1"/>
    </source>
</evidence>
<dbReference type="PANTHER" id="PTHR23349:SF63">
    <property type="entry name" value="FER3-LIKE PROTEIN"/>
    <property type="match status" value="1"/>
</dbReference>
<dbReference type="eggNOG" id="KOG4029">
    <property type="taxonomic scope" value="Eukaryota"/>
</dbReference>
<dbReference type="Pfam" id="PF00010">
    <property type="entry name" value="HLH"/>
    <property type="match status" value="1"/>
</dbReference>
<reference evidence="4" key="1">
    <citation type="submission" date="2012-12" db="EMBL/GenBank/DDBJ databases">
        <authorList>
            <person name="Hellsten U."/>
            <person name="Grimwood J."/>
            <person name="Chapman J.A."/>
            <person name="Shapiro H."/>
            <person name="Aerts A."/>
            <person name="Otillar R.P."/>
            <person name="Terry A.Y."/>
            <person name="Boore J.L."/>
            <person name="Simakov O."/>
            <person name="Marletaz F."/>
            <person name="Cho S.-J."/>
            <person name="Edsinger-Gonzales E."/>
            <person name="Havlak P."/>
            <person name="Kuo D.-H."/>
            <person name="Larsson T."/>
            <person name="Lv J."/>
            <person name="Arendt D."/>
            <person name="Savage R."/>
            <person name="Osoegawa K."/>
            <person name="de Jong P."/>
            <person name="Lindberg D.R."/>
            <person name="Seaver E.C."/>
            <person name="Weisblat D.A."/>
            <person name="Putnam N.H."/>
            <person name="Grigoriev I.V."/>
            <person name="Rokhsar D.S."/>
        </authorList>
    </citation>
    <scope>NUCLEOTIDE SEQUENCE</scope>
</reference>
<dbReference type="EMBL" id="KB095905">
    <property type="protein sequence ID" value="ESO10066.1"/>
    <property type="molecule type" value="Genomic_DNA"/>
</dbReference>
<keyword evidence="4" id="KW-1185">Reference proteome</keyword>
<dbReference type="InterPro" id="IPR036638">
    <property type="entry name" value="HLH_DNA-bd_sf"/>
</dbReference>
<dbReference type="PROSITE" id="PS50888">
    <property type="entry name" value="BHLH"/>
    <property type="match status" value="1"/>
</dbReference>
<dbReference type="CTD" id="20197335"/>
<dbReference type="SUPFAM" id="SSF47459">
    <property type="entry name" value="HLH, helix-loop-helix DNA-binding domain"/>
    <property type="match status" value="1"/>
</dbReference>
<evidence type="ECO:0000313" key="3">
    <source>
        <dbReference type="EnsemblMetazoa" id="HelroP153518"/>
    </source>
</evidence>
<dbReference type="SMART" id="SM00353">
    <property type="entry name" value="HLH"/>
    <property type="match status" value="1"/>
</dbReference>
<dbReference type="GO" id="GO:0046983">
    <property type="term" value="F:protein dimerization activity"/>
    <property type="evidence" value="ECO:0007669"/>
    <property type="project" value="InterPro"/>
</dbReference>
<dbReference type="GeneID" id="20197335"/>
<feature type="domain" description="BHLH" evidence="1">
    <location>
        <begin position="1"/>
        <end position="52"/>
    </location>
</feature>
<name>T1EL85_HELRO</name>
<evidence type="ECO:0000313" key="4">
    <source>
        <dbReference type="Proteomes" id="UP000015101"/>
    </source>
</evidence>
<gene>
    <name evidence="3" type="primary">20197335</name>
    <name evidence="2" type="ORF">HELRODRAFT_153518</name>
</gene>
<dbReference type="RefSeq" id="XP_009011880.1">
    <property type="nucleotide sequence ID" value="XM_009013632.1"/>
</dbReference>
<dbReference type="EnsemblMetazoa" id="HelroT153518">
    <property type="protein sequence ID" value="HelroP153518"/>
    <property type="gene ID" value="HelroG153518"/>
</dbReference>
<protein>
    <recommendedName>
        <fullName evidence="1">BHLH domain-containing protein</fullName>
    </recommendedName>
</protein>
<dbReference type="HOGENOM" id="CLU_171328_3_0_1"/>